<sequence>MANITAWSFTLSNPGGTVTLDNSNSNFTFLSGTSFQATATDIVFDYSVAGHMQWDNFGLGGNNALCFDAVGGSFTCIGNPPAETVLVNGVFSNGPRSGRFVLGNAVAVPEPATWAMMIGGFAMAGMAARRRTRTSVTFA</sequence>
<name>A0A6I4IZ56_9SPHN</name>
<proteinExistence type="predicted"/>
<reference evidence="2 3" key="1">
    <citation type="submission" date="2019-12" db="EMBL/GenBank/DDBJ databases">
        <authorList>
            <person name="Huq M.A."/>
        </authorList>
    </citation>
    <scope>NUCLEOTIDE SEQUENCE [LARGE SCALE GENOMIC DNA]</scope>
    <source>
        <strain evidence="2 3">MAH-20</strain>
    </source>
</reference>
<evidence type="ECO:0000313" key="2">
    <source>
        <dbReference type="EMBL" id="MVO77445.1"/>
    </source>
</evidence>
<evidence type="ECO:0000259" key="1">
    <source>
        <dbReference type="Pfam" id="PF07589"/>
    </source>
</evidence>
<evidence type="ECO:0000313" key="3">
    <source>
        <dbReference type="Proteomes" id="UP000441389"/>
    </source>
</evidence>
<dbReference type="NCBIfam" id="TIGR02595">
    <property type="entry name" value="PEP_CTERM"/>
    <property type="match status" value="1"/>
</dbReference>
<accession>A0A6I4IZ56</accession>
<dbReference type="Pfam" id="PF07589">
    <property type="entry name" value="PEP-CTERM"/>
    <property type="match status" value="1"/>
</dbReference>
<dbReference type="EMBL" id="WQMS01000006">
    <property type="protein sequence ID" value="MVO77445.1"/>
    <property type="molecule type" value="Genomic_DNA"/>
</dbReference>
<dbReference type="InterPro" id="IPR013424">
    <property type="entry name" value="Ice-binding_C"/>
</dbReference>
<gene>
    <name evidence="2" type="ORF">GON01_05760</name>
</gene>
<organism evidence="2 3">
    <name type="scientific">Sphingomonas horti</name>
    <dbReference type="NCBI Taxonomy" id="2682842"/>
    <lineage>
        <taxon>Bacteria</taxon>
        <taxon>Pseudomonadati</taxon>
        <taxon>Pseudomonadota</taxon>
        <taxon>Alphaproteobacteria</taxon>
        <taxon>Sphingomonadales</taxon>
        <taxon>Sphingomonadaceae</taxon>
        <taxon>Sphingomonas</taxon>
    </lineage>
</organism>
<dbReference type="Proteomes" id="UP000441389">
    <property type="component" value="Unassembled WGS sequence"/>
</dbReference>
<protein>
    <submittedName>
        <fullName evidence="2">PEPxxWA-CTERM sorting domain-containing protein</fullName>
    </submittedName>
</protein>
<dbReference type="NCBIfam" id="NF035944">
    <property type="entry name" value="PEPxxWA-CTERM"/>
    <property type="match status" value="1"/>
</dbReference>
<comment type="caution">
    <text evidence="2">The sequence shown here is derived from an EMBL/GenBank/DDBJ whole genome shotgun (WGS) entry which is preliminary data.</text>
</comment>
<keyword evidence="3" id="KW-1185">Reference proteome</keyword>
<dbReference type="AlphaFoldDB" id="A0A6I4IZ56"/>
<feature type="domain" description="Ice-binding protein C-terminal" evidence="1">
    <location>
        <begin position="107"/>
        <end position="131"/>
    </location>
</feature>